<evidence type="ECO:0000313" key="3">
    <source>
        <dbReference type="Proteomes" id="UP000308730"/>
    </source>
</evidence>
<dbReference type="Proteomes" id="UP000308730">
    <property type="component" value="Unassembled WGS sequence"/>
</dbReference>
<feature type="region of interest" description="Disordered" evidence="1">
    <location>
        <begin position="42"/>
        <end position="152"/>
    </location>
</feature>
<evidence type="ECO:0000256" key="1">
    <source>
        <dbReference type="SAM" id="MobiDB-lite"/>
    </source>
</evidence>
<name>A0A4S4MVK6_9APHY</name>
<reference evidence="2 3" key="1">
    <citation type="submission" date="2019-02" db="EMBL/GenBank/DDBJ databases">
        <title>Genome sequencing of the rare red list fungi Antrodiella citrinella (Flaviporus citrinellus).</title>
        <authorList>
            <person name="Buettner E."/>
            <person name="Kellner H."/>
        </authorList>
    </citation>
    <scope>NUCLEOTIDE SEQUENCE [LARGE SCALE GENOMIC DNA]</scope>
    <source>
        <strain evidence="2 3">DSM 108506</strain>
    </source>
</reference>
<feature type="compositionally biased region" description="Basic and acidic residues" evidence="1">
    <location>
        <begin position="71"/>
        <end position="83"/>
    </location>
</feature>
<dbReference type="EMBL" id="SGPM01000084">
    <property type="protein sequence ID" value="THH30374.1"/>
    <property type="molecule type" value="Genomic_DNA"/>
</dbReference>
<keyword evidence="3" id="KW-1185">Reference proteome</keyword>
<protein>
    <submittedName>
        <fullName evidence="2">Uncharacterized protein</fullName>
    </submittedName>
</protein>
<feature type="compositionally biased region" description="Acidic residues" evidence="1">
    <location>
        <begin position="96"/>
        <end position="107"/>
    </location>
</feature>
<feature type="compositionally biased region" description="Basic residues" evidence="1">
    <location>
        <begin position="111"/>
        <end position="140"/>
    </location>
</feature>
<accession>A0A4S4MVK6</accession>
<proteinExistence type="predicted"/>
<comment type="caution">
    <text evidence="2">The sequence shown here is derived from an EMBL/GenBank/DDBJ whole genome shotgun (WGS) entry which is preliminary data.</text>
</comment>
<evidence type="ECO:0000313" key="2">
    <source>
        <dbReference type="EMBL" id="THH30374.1"/>
    </source>
</evidence>
<dbReference type="AlphaFoldDB" id="A0A4S4MVK6"/>
<organism evidence="2 3">
    <name type="scientific">Antrodiella citrinella</name>
    <dbReference type="NCBI Taxonomy" id="2447956"/>
    <lineage>
        <taxon>Eukaryota</taxon>
        <taxon>Fungi</taxon>
        <taxon>Dikarya</taxon>
        <taxon>Basidiomycota</taxon>
        <taxon>Agaricomycotina</taxon>
        <taxon>Agaricomycetes</taxon>
        <taxon>Polyporales</taxon>
        <taxon>Steccherinaceae</taxon>
        <taxon>Antrodiella</taxon>
    </lineage>
</organism>
<gene>
    <name evidence="2" type="ORF">EUX98_g3841</name>
</gene>
<sequence length="487" mass="53557">MSLCFLLASGMVAPPDLMSFGNGPGPGFTDVTYDAWQNAPVWPSTEPCAGQGSTDDLNGNGGGSTHVYAGQDDRASKKKKDNDSGDYVDDGKSSSTEEEEEDDDDDDVGRRTRSRVKKRNDKTGTKPKTKKAGSTKHKATNKAPKTKAFPKPVNDISYTHDVSMSRSVFGVLEERARSADTSLLSHQKLIRRQRSVSDAIMLDEQEIALYEQQAFTLHVGSWGIVEKYVSDTRGDESAVLPAALKEPPPLAGFPSAPSAFDVNGSVPSPVDELNLQDRLREDYAVEPFEYRFLDFPDPPKPRWINGTLCKAATVPALVTMAEDTDGVLERDASIPLHKIIEMESLRVECEYQARKQAHTACLGMLEDIQAYSSRRRVHYLVVLRKQEAYRTHLNSLQFVSNHMRSAPVVGRPPWRATVRPPPIRGCAFVLPEVPAPLPFNYQPFLLDALGPATTTVSTMVTDVRMLDADASPDSHNWSRLPAAGPST</sequence>